<dbReference type="GO" id="GO:0012505">
    <property type="term" value="C:endomembrane system"/>
    <property type="evidence" value="ECO:0007669"/>
    <property type="project" value="UniProtKB-SubCell"/>
</dbReference>
<evidence type="ECO:0000256" key="6">
    <source>
        <dbReference type="ARBA" id="ARBA00022737"/>
    </source>
</evidence>
<dbReference type="PANTHER" id="PTHR10791:SF142">
    <property type="entry name" value="BIDIRECTIONAL SUGAR TRANSPORTER SWEET16"/>
    <property type="match status" value="1"/>
</dbReference>
<dbReference type="OMA" id="VEFRFGM"/>
<feature type="transmembrane region" description="Helical" evidence="9">
    <location>
        <begin position="100"/>
        <end position="120"/>
    </location>
</feature>
<dbReference type="GO" id="GO:0051260">
    <property type="term" value="P:protein homooligomerization"/>
    <property type="evidence" value="ECO:0007669"/>
    <property type="project" value="UniProtKB-ARBA"/>
</dbReference>
<organism evidence="10 11">
    <name type="scientific">Manihot esculenta</name>
    <name type="common">Cassava</name>
    <name type="synonym">Jatropha manihot</name>
    <dbReference type="NCBI Taxonomy" id="3983"/>
    <lineage>
        <taxon>Eukaryota</taxon>
        <taxon>Viridiplantae</taxon>
        <taxon>Streptophyta</taxon>
        <taxon>Embryophyta</taxon>
        <taxon>Tracheophyta</taxon>
        <taxon>Spermatophyta</taxon>
        <taxon>Magnoliopsida</taxon>
        <taxon>eudicotyledons</taxon>
        <taxon>Gunneridae</taxon>
        <taxon>Pentapetalae</taxon>
        <taxon>rosids</taxon>
        <taxon>fabids</taxon>
        <taxon>Malpighiales</taxon>
        <taxon>Euphorbiaceae</taxon>
        <taxon>Crotonoideae</taxon>
        <taxon>Manihoteae</taxon>
        <taxon>Manihot</taxon>
    </lineage>
</organism>
<comment type="function">
    <text evidence="9">Mediates both low-affinity uptake and efflux of sugar across the membrane.</text>
</comment>
<comment type="caution">
    <text evidence="10">The sequence shown here is derived from an EMBL/GenBank/DDBJ whole genome shotgun (WGS) entry which is preliminary data.</text>
</comment>
<dbReference type="InterPro" id="IPR004316">
    <property type="entry name" value="SWEET_rpt"/>
</dbReference>
<proteinExistence type="inferred from homology"/>
<dbReference type="GO" id="GO:0016020">
    <property type="term" value="C:membrane"/>
    <property type="evidence" value="ECO:0000318"/>
    <property type="project" value="GO_Central"/>
</dbReference>
<dbReference type="GO" id="GO:0008643">
    <property type="term" value="P:carbohydrate transport"/>
    <property type="evidence" value="ECO:0000318"/>
    <property type="project" value="GO_Central"/>
</dbReference>
<feature type="transmembrane region" description="Helical" evidence="9">
    <location>
        <begin position="187"/>
        <end position="208"/>
    </location>
</feature>
<dbReference type="Gramene" id="Manes.08G116300.1.v8.1">
    <property type="protein sequence ID" value="Manes.08G116300.1.v8.1.CDS"/>
    <property type="gene ID" value="Manes.08G116300.v8.1"/>
</dbReference>
<feature type="transmembrane region" description="Helical" evidence="9">
    <location>
        <begin position="126"/>
        <end position="147"/>
    </location>
</feature>
<evidence type="ECO:0000256" key="4">
    <source>
        <dbReference type="ARBA" id="ARBA00022597"/>
    </source>
</evidence>
<dbReference type="GO" id="GO:0005886">
    <property type="term" value="C:plasma membrane"/>
    <property type="evidence" value="ECO:0007669"/>
    <property type="project" value="UniProtKB-SubCell"/>
</dbReference>
<protein>
    <recommendedName>
        <fullName evidence="9">Bidirectional sugar transporter SWEET</fullName>
    </recommendedName>
</protein>
<dbReference type="OrthoDB" id="409725at2759"/>
<gene>
    <name evidence="10" type="ORF">MANES_08G116300v8</name>
</gene>
<dbReference type="Proteomes" id="UP000091857">
    <property type="component" value="Chromosome 8"/>
</dbReference>
<dbReference type="PANTHER" id="PTHR10791">
    <property type="entry name" value="RAG1-ACTIVATING PROTEIN 1"/>
    <property type="match status" value="1"/>
</dbReference>
<evidence type="ECO:0000256" key="1">
    <source>
        <dbReference type="ARBA" id="ARBA00004127"/>
    </source>
</evidence>
<dbReference type="FunFam" id="1.20.1280.290:FF:000001">
    <property type="entry name" value="Bidirectional sugar transporter SWEET"/>
    <property type="match status" value="1"/>
</dbReference>
<comment type="subcellular location">
    <subcellularLocation>
        <location evidence="9">Cell membrane</location>
        <topology evidence="9">Multi-pass membrane protein</topology>
    </subcellularLocation>
    <subcellularLocation>
        <location evidence="1">Endomembrane system</location>
        <topology evidence="1">Multi-pass membrane protein</topology>
    </subcellularLocation>
</comment>
<evidence type="ECO:0000256" key="7">
    <source>
        <dbReference type="ARBA" id="ARBA00022989"/>
    </source>
</evidence>
<feature type="transmembrane region" description="Helical" evidence="9">
    <location>
        <begin position="66"/>
        <end position="88"/>
    </location>
</feature>
<keyword evidence="3 9" id="KW-0813">Transport</keyword>
<evidence type="ECO:0000256" key="3">
    <source>
        <dbReference type="ARBA" id="ARBA00022448"/>
    </source>
</evidence>
<keyword evidence="11" id="KW-1185">Reference proteome</keyword>
<accession>A0A2C9VHV7</accession>
<evidence type="ECO:0000313" key="10">
    <source>
        <dbReference type="EMBL" id="OAY44023.1"/>
    </source>
</evidence>
<feature type="transmembrane region" description="Helical" evidence="9">
    <location>
        <begin position="42"/>
        <end position="60"/>
    </location>
</feature>
<evidence type="ECO:0000256" key="2">
    <source>
        <dbReference type="ARBA" id="ARBA00007809"/>
    </source>
</evidence>
<feature type="transmembrane region" description="Helical" evidence="9">
    <location>
        <begin position="159"/>
        <end position="181"/>
    </location>
</feature>
<name>A0A2C9VHV7_MANES</name>
<dbReference type="Pfam" id="PF03083">
    <property type="entry name" value="MtN3_slv"/>
    <property type="match status" value="2"/>
</dbReference>
<keyword evidence="6" id="KW-0677">Repeat</keyword>
<sequence>MADLSFIVGIIGNIISILVFASPIKTFWTVVKKKSTENYKGVPYITTLLSTSLWTFYGLLNPDGLLVVTVNGAGAVFQFIYVTLFLIYAPKDKKVNAAKLVALLDVGFLGVVITVTLVAMHGNLRLTFVGILCAAFTIGMYAAPLSAMRTVIKTKSVEYMPFLLSFFLFLNGGVWSVYAVLVKDFYIGVPNATGFVLGSAQLILYAMYTKKSGSEKSAMEEEGSPHLVKGGIEMRTHNDEDDKMCINNRSLNKGKSLPKPTVNRQNSLKKILKTLSLNVQDLQSGWLHDIELGNRKPDNDQP</sequence>
<evidence type="ECO:0000256" key="5">
    <source>
        <dbReference type="ARBA" id="ARBA00022692"/>
    </source>
</evidence>
<reference evidence="11" key="1">
    <citation type="journal article" date="2016" name="Nat. Biotechnol.">
        <title>Sequencing wild and cultivated cassava and related species reveals extensive interspecific hybridization and genetic diversity.</title>
        <authorList>
            <person name="Bredeson J.V."/>
            <person name="Lyons J.B."/>
            <person name="Prochnik S.E."/>
            <person name="Wu G.A."/>
            <person name="Ha C.M."/>
            <person name="Edsinger-Gonzales E."/>
            <person name="Grimwood J."/>
            <person name="Schmutz J."/>
            <person name="Rabbi I.Y."/>
            <person name="Egesi C."/>
            <person name="Nauluvula P."/>
            <person name="Lebot V."/>
            <person name="Ndunguru J."/>
            <person name="Mkamilo G."/>
            <person name="Bart R.S."/>
            <person name="Setter T.L."/>
            <person name="Gleadow R.M."/>
            <person name="Kulakow P."/>
            <person name="Ferguson M.E."/>
            <person name="Rounsley S."/>
            <person name="Rokhsar D.S."/>
        </authorList>
    </citation>
    <scope>NUCLEOTIDE SEQUENCE [LARGE SCALE GENOMIC DNA]</scope>
    <source>
        <strain evidence="11">cv. AM560-2</strain>
    </source>
</reference>
<dbReference type="EMBL" id="CM004394">
    <property type="protein sequence ID" value="OAY44023.1"/>
    <property type="molecule type" value="Genomic_DNA"/>
</dbReference>
<evidence type="ECO:0000256" key="8">
    <source>
        <dbReference type="ARBA" id="ARBA00023136"/>
    </source>
</evidence>
<comment type="similarity">
    <text evidence="2 9">Belongs to the SWEET sugar transporter family.</text>
</comment>
<dbReference type="AlphaFoldDB" id="A0A2C9VHV7"/>
<evidence type="ECO:0000313" key="11">
    <source>
        <dbReference type="Proteomes" id="UP000091857"/>
    </source>
</evidence>
<dbReference type="FunFam" id="1.20.1280.290:FF:000002">
    <property type="entry name" value="Bidirectional sugar transporter SWEET"/>
    <property type="match status" value="1"/>
</dbReference>
<keyword evidence="4 9" id="KW-0762">Sugar transport</keyword>
<evidence type="ECO:0000256" key="9">
    <source>
        <dbReference type="RuleBase" id="RU910715"/>
    </source>
</evidence>
<keyword evidence="5 9" id="KW-0812">Transmembrane</keyword>
<dbReference type="GO" id="GO:0051119">
    <property type="term" value="F:sugar transmembrane transporter activity"/>
    <property type="evidence" value="ECO:0000318"/>
    <property type="project" value="GO_Central"/>
</dbReference>
<keyword evidence="7 9" id="KW-1133">Transmembrane helix</keyword>
<dbReference type="InterPro" id="IPR047664">
    <property type="entry name" value="SWEET"/>
</dbReference>
<keyword evidence="8 9" id="KW-0472">Membrane</keyword>
<feature type="transmembrane region" description="Helical" evidence="9">
    <location>
        <begin position="6"/>
        <end position="30"/>
    </location>
</feature>
<dbReference type="Gene3D" id="1.20.1280.290">
    <property type="match status" value="2"/>
</dbReference>